<feature type="transmembrane region" description="Helical" evidence="6">
    <location>
        <begin position="309"/>
        <end position="337"/>
    </location>
</feature>
<keyword evidence="5 6" id="KW-0472">Membrane</keyword>
<protein>
    <submittedName>
        <fullName evidence="7">Amino acid transporter</fullName>
    </submittedName>
</protein>
<dbReference type="Pfam" id="PF13520">
    <property type="entry name" value="AA_permease_2"/>
    <property type="match status" value="1"/>
</dbReference>
<name>A0A316DUL7_9FLAO</name>
<dbReference type="PIRSF" id="PIRSF006060">
    <property type="entry name" value="AA_transporter"/>
    <property type="match status" value="1"/>
</dbReference>
<dbReference type="EMBL" id="QGGQ01000010">
    <property type="protein sequence ID" value="PWK21774.1"/>
    <property type="molecule type" value="Genomic_DNA"/>
</dbReference>
<evidence type="ECO:0000256" key="2">
    <source>
        <dbReference type="ARBA" id="ARBA00022475"/>
    </source>
</evidence>
<feature type="transmembrane region" description="Helical" evidence="6">
    <location>
        <begin position="266"/>
        <end position="289"/>
    </location>
</feature>
<feature type="transmembrane region" description="Helical" evidence="6">
    <location>
        <begin position="358"/>
        <end position="378"/>
    </location>
</feature>
<evidence type="ECO:0000313" key="7">
    <source>
        <dbReference type="EMBL" id="PWK21774.1"/>
    </source>
</evidence>
<evidence type="ECO:0000256" key="4">
    <source>
        <dbReference type="ARBA" id="ARBA00022989"/>
    </source>
</evidence>
<feature type="transmembrane region" description="Helical" evidence="6">
    <location>
        <begin position="384"/>
        <end position="404"/>
    </location>
</feature>
<comment type="subcellular location">
    <subcellularLocation>
        <location evidence="1">Cell membrane</location>
        <topology evidence="1">Multi-pass membrane protein</topology>
    </subcellularLocation>
</comment>
<dbReference type="InterPro" id="IPR002293">
    <property type="entry name" value="AA/rel_permease1"/>
</dbReference>
<keyword evidence="4 6" id="KW-1133">Transmembrane helix</keyword>
<feature type="transmembrane region" description="Helical" evidence="6">
    <location>
        <begin position="130"/>
        <end position="152"/>
    </location>
</feature>
<proteinExistence type="predicted"/>
<sequence length="466" mass="50981">MWLYQRKRAHKKQIKKQIDKFELKYARTHNSDYPAFKKQPPMTKKISLRDAISIGIGGMVGGGIFAVLGLAVSLAKGGTPIAFLFAGILALITSYSYVKLSKKYPDRGGTVKFINQGFGKTIFSGGMNNLLWVSYIIMLSLYASAFGSYAPNLLEITHDKNMDFHMYASAIIILATLINYYSIAVVGKIESYAVIIKLVILIAFIFIGAYGLIGNPNMSQLAMSEWETPIKLFAGGMVIFVAYEGFELIANAAPDIVDPEKNIPRAYYYSVIFVIALYIIIAFVTVGSLPFQKIATAQDYVLAEAAKPMLGKIGFSIITVAALISTFSAINASLYGGSRVNFEIAEDDELPHNFLAKLWNQPIGLLITAIATLILVNVLELESISTAGSVGFLLIFGVVNLVGFRLSKETGAHKTIPLIGFVLCLLATLVLIAQEYASNTTGVVISMVLIGFCFLVEWIYKKTEKN</sequence>
<feature type="transmembrane region" description="Helical" evidence="6">
    <location>
        <begin position="440"/>
        <end position="460"/>
    </location>
</feature>
<keyword evidence="2" id="KW-1003">Cell membrane</keyword>
<dbReference type="GO" id="GO:0022857">
    <property type="term" value="F:transmembrane transporter activity"/>
    <property type="evidence" value="ECO:0007669"/>
    <property type="project" value="InterPro"/>
</dbReference>
<reference evidence="7 8" key="1">
    <citation type="submission" date="2018-05" db="EMBL/GenBank/DDBJ databases">
        <title>Genomic Encyclopedia of Archaeal and Bacterial Type Strains, Phase II (KMG-II): from individual species to whole genera.</title>
        <authorList>
            <person name="Goeker M."/>
        </authorList>
    </citation>
    <scope>NUCLEOTIDE SEQUENCE [LARGE SCALE GENOMIC DNA]</scope>
    <source>
        <strain evidence="7 8">DSM 23514</strain>
    </source>
</reference>
<dbReference type="GO" id="GO:0005886">
    <property type="term" value="C:plasma membrane"/>
    <property type="evidence" value="ECO:0007669"/>
    <property type="project" value="UniProtKB-SubCell"/>
</dbReference>
<evidence type="ECO:0000256" key="1">
    <source>
        <dbReference type="ARBA" id="ARBA00004651"/>
    </source>
</evidence>
<evidence type="ECO:0000313" key="8">
    <source>
        <dbReference type="Proteomes" id="UP000245667"/>
    </source>
</evidence>
<dbReference type="Gene3D" id="1.20.1740.10">
    <property type="entry name" value="Amino acid/polyamine transporter I"/>
    <property type="match status" value="1"/>
</dbReference>
<dbReference type="PANTHER" id="PTHR42770">
    <property type="entry name" value="AMINO ACID TRANSPORTER-RELATED"/>
    <property type="match status" value="1"/>
</dbReference>
<dbReference type="Proteomes" id="UP000245667">
    <property type="component" value="Unassembled WGS sequence"/>
</dbReference>
<dbReference type="PANTHER" id="PTHR42770:SF11">
    <property type="entry name" value="INNER MEMBRANE TRANSPORT PROTEIN YBAT"/>
    <property type="match status" value="1"/>
</dbReference>
<feature type="transmembrane region" description="Helical" evidence="6">
    <location>
        <begin position="233"/>
        <end position="254"/>
    </location>
</feature>
<accession>A0A316DUL7</accession>
<feature type="transmembrane region" description="Helical" evidence="6">
    <location>
        <begin position="81"/>
        <end position="98"/>
    </location>
</feature>
<comment type="caution">
    <text evidence="7">The sequence shown here is derived from an EMBL/GenBank/DDBJ whole genome shotgun (WGS) entry which is preliminary data.</text>
</comment>
<gene>
    <name evidence="7" type="ORF">LX92_03554</name>
</gene>
<evidence type="ECO:0000256" key="3">
    <source>
        <dbReference type="ARBA" id="ARBA00022692"/>
    </source>
</evidence>
<feature type="transmembrane region" description="Helical" evidence="6">
    <location>
        <begin position="164"/>
        <end position="182"/>
    </location>
</feature>
<dbReference type="InterPro" id="IPR050367">
    <property type="entry name" value="APC_superfamily"/>
</dbReference>
<evidence type="ECO:0000256" key="5">
    <source>
        <dbReference type="ARBA" id="ARBA00023136"/>
    </source>
</evidence>
<keyword evidence="3 6" id="KW-0812">Transmembrane</keyword>
<organism evidence="7 8">
    <name type="scientific">Maribacter polysiphoniae</name>
    <dbReference type="NCBI Taxonomy" id="429344"/>
    <lineage>
        <taxon>Bacteria</taxon>
        <taxon>Pseudomonadati</taxon>
        <taxon>Bacteroidota</taxon>
        <taxon>Flavobacteriia</taxon>
        <taxon>Flavobacteriales</taxon>
        <taxon>Flavobacteriaceae</taxon>
        <taxon>Maribacter</taxon>
    </lineage>
</organism>
<dbReference type="AlphaFoldDB" id="A0A316DUL7"/>
<feature type="transmembrane region" description="Helical" evidence="6">
    <location>
        <begin position="51"/>
        <end position="75"/>
    </location>
</feature>
<evidence type="ECO:0000256" key="6">
    <source>
        <dbReference type="SAM" id="Phobius"/>
    </source>
</evidence>
<feature type="transmembrane region" description="Helical" evidence="6">
    <location>
        <begin position="416"/>
        <end position="434"/>
    </location>
</feature>
<feature type="transmembrane region" description="Helical" evidence="6">
    <location>
        <begin position="194"/>
        <end position="213"/>
    </location>
</feature>